<keyword evidence="1" id="KW-0812">Transmembrane</keyword>
<evidence type="ECO:0000313" key="3">
    <source>
        <dbReference type="Proteomes" id="UP000501690"/>
    </source>
</evidence>
<reference evidence="2 3" key="1">
    <citation type="submission" date="2019-04" db="EMBL/GenBank/DDBJ databases">
        <title>An improved genome assembly and genetic linkage map for asparagus bean, Vigna unguiculata ssp. sesquipedialis.</title>
        <authorList>
            <person name="Xia Q."/>
            <person name="Zhang R."/>
            <person name="Dong Y."/>
        </authorList>
    </citation>
    <scope>NUCLEOTIDE SEQUENCE [LARGE SCALE GENOMIC DNA]</scope>
    <source>
        <tissue evidence="2">Leaf</tissue>
    </source>
</reference>
<organism evidence="2 3">
    <name type="scientific">Vigna unguiculata</name>
    <name type="common">Cowpea</name>
    <dbReference type="NCBI Taxonomy" id="3917"/>
    <lineage>
        <taxon>Eukaryota</taxon>
        <taxon>Viridiplantae</taxon>
        <taxon>Streptophyta</taxon>
        <taxon>Embryophyta</taxon>
        <taxon>Tracheophyta</taxon>
        <taxon>Spermatophyta</taxon>
        <taxon>Magnoliopsida</taxon>
        <taxon>eudicotyledons</taxon>
        <taxon>Gunneridae</taxon>
        <taxon>Pentapetalae</taxon>
        <taxon>rosids</taxon>
        <taxon>fabids</taxon>
        <taxon>Fabales</taxon>
        <taxon>Fabaceae</taxon>
        <taxon>Papilionoideae</taxon>
        <taxon>50 kb inversion clade</taxon>
        <taxon>NPAAA clade</taxon>
        <taxon>indigoferoid/millettioid clade</taxon>
        <taxon>Phaseoleae</taxon>
        <taxon>Vigna</taxon>
    </lineage>
</organism>
<keyword evidence="1" id="KW-0472">Membrane</keyword>
<accession>A0A4D6M4C5</accession>
<keyword evidence="1" id="KW-1133">Transmembrane helix</keyword>
<evidence type="ECO:0000256" key="1">
    <source>
        <dbReference type="SAM" id="Phobius"/>
    </source>
</evidence>
<dbReference type="AlphaFoldDB" id="A0A4D6M4C5"/>
<sequence length="531" mass="60558">MASQSIFNSESDEDQWVIQINEMVSKTHNSILKKIPISIFHVPKSLSSVKPEAFTPQLVAIGPYTHFRPELYPMERFKIFAAKAVLDHFNKHDLKQVVQEFHDTATFIRASYHKYVDLKDETLLYTMAIDVLFLLNVYHNYLDKKISGSFMVGLEDPVQLSGVKLTRNATIRDILMVENQIPNYSLLKILLFESSEPPHLVKEYLGSMLLSFCHQHAPLKCPITITCSEAVSKHHHVLDLMYHLVVSHAVNTETPIPDQGEGTSAVQKSSNSEAVPISFKKVKGVLTWTVDSLKKLKDVNIPLVEPVKRHLDPVLQLSSQLDDLSPRPNLSEEEEEVEETRMVVRIPCVSELLSVGVFFQPVEGGNMAIEFDEKRGIFFLPVLKLDVNSEVIMRNLVAYEALTQPDFLIFTRYTELMTGIVDSVEDVKLLREAGIIDSSSTLNVEEIAELFDGICKSIAPTKTHKLDETINKVNKYYDYKRKIDILKVSTDYVYRSWKFFTLLATFVLLVMTAIETFCAAYDCHRYFIPHH</sequence>
<gene>
    <name evidence="2" type="ORF">DEO72_LG5g3118</name>
</gene>
<name>A0A4D6M4C5_VIGUN</name>
<dbReference type="Pfam" id="PF03140">
    <property type="entry name" value="DUF247"/>
    <property type="match status" value="1"/>
</dbReference>
<dbReference type="InterPro" id="IPR004158">
    <property type="entry name" value="DUF247_pln"/>
</dbReference>
<keyword evidence="3" id="KW-1185">Reference proteome</keyword>
<dbReference type="PANTHER" id="PTHR31549">
    <property type="entry name" value="PROTEIN, PUTATIVE (DUF247)-RELATED-RELATED"/>
    <property type="match status" value="1"/>
</dbReference>
<proteinExistence type="predicted"/>
<dbReference type="PANTHER" id="PTHR31549:SF259">
    <property type="match status" value="1"/>
</dbReference>
<dbReference type="EMBL" id="CP039349">
    <property type="protein sequence ID" value="QCD95026.1"/>
    <property type="molecule type" value="Genomic_DNA"/>
</dbReference>
<protein>
    <submittedName>
        <fullName evidence="2">Uncharacterized protein</fullName>
    </submittedName>
</protein>
<feature type="transmembrane region" description="Helical" evidence="1">
    <location>
        <begin position="499"/>
        <end position="521"/>
    </location>
</feature>
<evidence type="ECO:0000313" key="2">
    <source>
        <dbReference type="EMBL" id="QCD95026.1"/>
    </source>
</evidence>
<dbReference type="Proteomes" id="UP000501690">
    <property type="component" value="Linkage Group LG5"/>
</dbReference>